<dbReference type="AlphaFoldDB" id="A0AAE1CM41"/>
<protein>
    <submittedName>
        <fullName evidence="2">Uncharacterized protein</fullName>
    </submittedName>
</protein>
<dbReference type="Proteomes" id="UP001283361">
    <property type="component" value="Unassembled WGS sequence"/>
</dbReference>
<organism evidence="2 3">
    <name type="scientific">Elysia crispata</name>
    <name type="common">lettuce slug</name>
    <dbReference type="NCBI Taxonomy" id="231223"/>
    <lineage>
        <taxon>Eukaryota</taxon>
        <taxon>Metazoa</taxon>
        <taxon>Spiralia</taxon>
        <taxon>Lophotrochozoa</taxon>
        <taxon>Mollusca</taxon>
        <taxon>Gastropoda</taxon>
        <taxon>Heterobranchia</taxon>
        <taxon>Euthyneura</taxon>
        <taxon>Panpulmonata</taxon>
        <taxon>Sacoglossa</taxon>
        <taxon>Placobranchoidea</taxon>
        <taxon>Plakobranchidae</taxon>
        <taxon>Elysia</taxon>
    </lineage>
</organism>
<accession>A0AAE1CM41</accession>
<gene>
    <name evidence="2" type="ORF">RRG08_002827</name>
</gene>
<sequence>MLSVEENPCDTRRPCYTRTPWSQQIQLSDHDVTPRDIFRLQTLHVSVVLIFSEFDALLCTLKNLLHRQISVNRSRKEVIDGFFRYSKPEFRRELNKTMAANTSPRPEGERILCDMEWRTGQWPARASRHAGRGQPPSSILRITDQFSRE</sequence>
<comment type="caution">
    <text evidence="2">The sequence shown here is derived from an EMBL/GenBank/DDBJ whole genome shotgun (WGS) entry which is preliminary data.</text>
</comment>
<evidence type="ECO:0000313" key="2">
    <source>
        <dbReference type="EMBL" id="KAK3712497.1"/>
    </source>
</evidence>
<reference evidence="2" key="1">
    <citation type="journal article" date="2023" name="G3 (Bethesda)">
        <title>A reference genome for the long-term kleptoplast-retaining sea slug Elysia crispata morphotype clarki.</title>
        <authorList>
            <person name="Eastman K.E."/>
            <person name="Pendleton A.L."/>
            <person name="Shaikh M.A."/>
            <person name="Suttiyut T."/>
            <person name="Ogas R."/>
            <person name="Tomko P."/>
            <person name="Gavelis G."/>
            <person name="Widhalm J.R."/>
            <person name="Wisecaver J.H."/>
        </authorList>
    </citation>
    <scope>NUCLEOTIDE SEQUENCE</scope>
    <source>
        <strain evidence="2">ECLA1</strain>
    </source>
</reference>
<proteinExistence type="predicted"/>
<feature type="region of interest" description="Disordered" evidence="1">
    <location>
        <begin position="124"/>
        <end position="149"/>
    </location>
</feature>
<evidence type="ECO:0000313" key="3">
    <source>
        <dbReference type="Proteomes" id="UP001283361"/>
    </source>
</evidence>
<keyword evidence="3" id="KW-1185">Reference proteome</keyword>
<name>A0AAE1CM41_9GAST</name>
<evidence type="ECO:0000256" key="1">
    <source>
        <dbReference type="SAM" id="MobiDB-lite"/>
    </source>
</evidence>
<dbReference type="EMBL" id="JAWDGP010007584">
    <property type="protein sequence ID" value="KAK3712497.1"/>
    <property type="molecule type" value="Genomic_DNA"/>
</dbReference>